<protein>
    <submittedName>
        <fullName evidence="3">2EXR domain-containing protein</fullName>
    </submittedName>
</protein>
<evidence type="ECO:0000313" key="3">
    <source>
        <dbReference type="EMBL" id="KAK9421350.1"/>
    </source>
</evidence>
<dbReference type="Proteomes" id="UP001408356">
    <property type="component" value="Unassembled WGS sequence"/>
</dbReference>
<gene>
    <name evidence="3" type="ORF">SUNI508_05888</name>
</gene>
<accession>A0ABR2V4G1</accession>
<comment type="caution">
    <text evidence="3">The sequence shown here is derived from an EMBL/GenBank/DDBJ whole genome shotgun (WGS) entry which is preliminary data.</text>
</comment>
<name>A0ABR2V4G1_9PEZI</name>
<keyword evidence="4" id="KW-1185">Reference proteome</keyword>
<feature type="region of interest" description="Disordered" evidence="1">
    <location>
        <begin position="273"/>
        <end position="317"/>
    </location>
</feature>
<evidence type="ECO:0000313" key="4">
    <source>
        <dbReference type="Proteomes" id="UP001408356"/>
    </source>
</evidence>
<evidence type="ECO:0000259" key="2">
    <source>
        <dbReference type="Pfam" id="PF20150"/>
    </source>
</evidence>
<dbReference type="InterPro" id="IPR045518">
    <property type="entry name" value="2EXR"/>
</dbReference>
<dbReference type="Pfam" id="PF20150">
    <property type="entry name" value="2EXR"/>
    <property type="match status" value="1"/>
</dbReference>
<sequence>MSAPDTMSEYAMDEPDWGYEAYRDRLDAVQPIRRFNQQYVEERDQASATQGHDYFHLFMDLPIDIRVLIWEQAMVSQNRMVPAFDLRYVNQAYAPTVFLVCRESREWAMRNYRRARNGDLLDLVSPYDGGVRGPLICLDTDIFFVQELHCWNGLDRIPTSWMPNFQIHQGIAPRRVCVDERADPIFAVKLYWPSVRDRPTTFFSVEPSSEFDWTQHIDEVWYSDQDGIIFGLIYPPPWQCECPPCTRLLAQDWSYVEFSRDAHAELFSAPLREESATENMEPSPEHHLERAGSSLNTSPGERKILTNTPGNMTFSNS</sequence>
<feature type="compositionally biased region" description="Polar residues" evidence="1">
    <location>
        <begin position="293"/>
        <end position="317"/>
    </location>
</feature>
<dbReference type="EMBL" id="JARVKF010000190">
    <property type="protein sequence ID" value="KAK9421350.1"/>
    <property type="molecule type" value="Genomic_DNA"/>
</dbReference>
<organism evidence="3 4">
    <name type="scientific">Seiridium unicorne</name>
    <dbReference type="NCBI Taxonomy" id="138068"/>
    <lineage>
        <taxon>Eukaryota</taxon>
        <taxon>Fungi</taxon>
        <taxon>Dikarya</taxon>
        <taxon>Ascomycota</taxon>
        <taxon>Pezizomycotina</taxon>
        <taxon>Sordariomycetes</taxon>
        <taxon>Xylariomycetidae</taxon>
        <taxon>Amphisphaeriales</taxon>
        <taxon>Sporocadaceae</taxon>
        <taxon>Seiridium</taxon>
    </lineage>
</organism>
<feature type="domain" description="2EXR" evidence="2">
    <location>
        <begin position="55"/>
        <end position="117"/>
    </location>
</feature>
<evidence type="ECO:0000256" key="1">
    <source>
        <dbReference type="SAM" id="MobiDB-lite"/>
    </source>
</evidence>
<proteinExistence type="predicted"/>
<reference evidence="3 4" key="1">
    <citation type="journal article" date="2024" name="J. Plant Pathol.">
        <title>Sequence and assembly of the genome of Seiridium unicorne, isolate CBS 538.82, causal agent of cypress canker disease.</title>
        <authorList>
            <person name="Scali E."/>
            <person name="Rocca G.D."/>
            <person name="Danti R."/>
            <person name="Garbelotto M."/>
            <person name="Barberini S."/>
            <person name="Baroncelli R."/>
            <person name="Emiliani G."/>
        </authorList>
    </citation>
    <scope>NUCLEOTIDE SEQUENCE [LARGE SCALE GENOMIC DNA]</scope>
    <source>
        <strain evidence="3 4">BM-138-508</strain>
    </source>
</reference>